<evidence type="ECO:0000313" key="1">
    <source>
        <dbReference type="EMBL" id="KAF2179285.1"/>
    </source>
</evidence>
<feature type="non-terminal residue" evidence="1">
    <location>
        <position position="65"/>
    </location>
</feature>
<accession>A0A6A6DJI4</accession>
<name>A0A6A6DJI4_9PEZI</name>
<protein>
    <submittedName>
        <fullName evidence="1">Uncharacterized protein</fullName>
    </submittedName>
</protein>
<reference evidence="1" key="1">
    <citation type="journal article" date="2020" name="Stud. Mycol.">
        <title>101 Dothideomycetes genomes: a test case for predicting lifestyles and emergence of pathogens.</title>
        <authorList>
            <person name="Haridas S."/>
            <person name="Albert R."/>
            <person name="Binder M."/>
            <person name="Bloem J."/>
            <person name="Labutti K."/>
            <person name="Salamov A."/>
            <person name="Andreopoulos B."/>
            <person name="Baker S."/>
            <person name="Barry K."/>
            <person name="Bills G."/>
            <person name="Bluhm B."/>
            <person name="Cannon C."/>
            <person name="Castanera R."/>
            <person name="Culley D."/>
            <person name="Daum C."/>
            <person name="Ezra D."/>
            <person name="Gonzalez J."/>
            <person name="Henrissat B."/>
            <person name="Kuo A."/>
            <person name="Liang C."/>
            <person name="Lipzen A."/>
            <person name="Lutzoni F."/>
            <person name="Magnuson J."/>
            <person name="Mondo S."/>
            <person name="Nolan M."/>
            <person name="Ohm R."/>
            <person name="Pangilinan J."/>
            <person name="Park H.-J."/>
            <person name="Ramirez L."/>
            <person name="Alfaro M."/>
            <person name="Sun H."/>
            <person name="Tritt A."/>
            <person name="Yoshinaga Y."/>
            <person name="Zwiers L.-H."/>
            <person name="Turgeon B."/>
            <person name="Goodwin S."/>
            <person name="Spatafora J."/>
            <person name="Crous P."/>
            <person name="Grigoriev I."/>
        </authorList>
    </citation>
    <scope>NUCLEOTIDE SEQUENCE</scope>
    <source>
        <strain evidence="1">CBS 207.26</strain>
    </source>
</reference>
<proteinExistence type="predicted"/>
<sequence length="65" mass="7605">DKLPTLSGLASLAEPILGYRYLYGIWNFNPLYGLFRHPVSRPMFRAKEWRAPSWSWAALEDSIMF</sequence>
<feature type="non-terminal residue" evidence="1">
    <location>
        <position position="1"/>
    </location>
</feature>
<keyword evidence="2" id="KW-1185">Reference proteome</keyword>
<organism evidence="1 2">
    <name type="scientific">Zopfia rhizophila CBS 207.26</name>
    <dbReference type="NCBI Taxonomy" id="1314779"/>
    <lineage>
        <taxon>Eukaryota</taxon>
        <taxon>Fungi</taxon>
        <taxon>Dikarya</taxon>
        <taxon>Ascomycota</taxon>
        <taxon>Pezizomycotina</taxon>
        <taxon>Dothideomycetes</taxon>
        <taxon>Dothideomycetes incertae sedis</taxon>
        <taxon>Zopfiaceae</taxon>
        <taxon>Zopfia</taxon>
    </lineage>
</organism>
<dbReference type="EMBL" id="ML994668">
    <property type="protein sequence ID" value="KAF2179285.1"/>
    <property type="molecule type" value="Genomic_DNA"/>
</dbReference>
<dbReference type="Proteomes" id="UP000800200">
    <property type="component" value="Unassembled WGS sequence"/>
</dbReference>
<dbReference type="AlphaFoldDB" id="A0A6A6DJI4"/>
<dbReference type="OrthoDB" id="5125733at2759"/>
<evidence type="ECO:0000313" key="2">
    <source>
        <dbReference type="Proteomes" id="UP000800200"/>
    </source>
</evidence>
<gene>
    <name evidence="1" type="ORF">K469DRAFT_540263</name>
</gene>